<sequence>MSVILLTQDRGYGKLNTLGITKLVSFAGQDEYDIEQFGSRIHAGRGGKSGGAAARDWQ</sequence>
<organism evidence="1 2">
    <name type="scientific">Pectobacterium araliae</name>
    <dbReference type="NCBI Taxonomy" id="3073862"/>
    <lineage>
        <taxon>Bacteria</taxon>
        <taxon>Pseudomonadati</taxon>
        <taxon>Pseudomonadota</taxon>
        <taxon>Gammaproteobacteria</taxon>
        <taxon>Enterobacterales</taxon>
        <taxon>Pectobacteriaceae</taxon>
        <taxon>Pectobacterium</taxon>
    </lineage>
</organism>
<dbReference type="AlphaFoldDB" id="A0AAN0KIG9"/>
<accession>A0AAN0KIG9</accession>
<gene>
    <name evidence="1" type="ORF">PEC302110_33110</name>
</gene>
<name>A0AAN0KIG9_9GAMM</name>
<proteinExistence type="predicted"/>
<keyword evidence="2" id="KW-1185">Reference proteome</keyword>
<dbReference type="EMBL" id="AP028908">
    <property type="protein sequence ID" value="BES86214.1"/>
    <property type="molecule type" value="Genomic_DNA"/>
</dbReference>
<protein>
    <submittedName>
        <fullName evidence="1">Uncharacterized protein</fullName>
    </submittedName>
</protein>
<evidence type="ECO:0000313" key="2">
    <source>
        <dbReference type="Proteomes" id="UP001377830"/>
    </source>
</evidence>
<reference evidence="2" key="1">
    <citation type="journal article" date="2024" name="Int. J. Syst. Evol. Microbiol.">
        <title>Pectobacterium araliae sp. nov., a pathogen causing bacterial soft rot of Japanese angelica tree in Japan.</title>
        <authorList>
            <person name="Sawada H."/>
            <person name="Someya N."/>
            <person name="Morohoshi T."/>
            <person name="Ono M."/>
            <person name="Satou M."/>
        </authorList>
    </citation>
    <scope>NUCLEOTIDE SEQUENCE [LARGE SCALE GENOMIC DNA]</scope>
    <source>
        <strain evidence="2">MAFF 302110</strain>
    </source>
</reference>
<evidence type="ECO:0000313" key="1">
    <source>
        <dbReference type="EMBL" id="BES86214.1"/>
    </source>
</evidence>
<dbReference type="KEGG" id="parl:PEC302110_33110"/>
<dbReference type="Proteomes" id="UP001377830">
    <property type="component" value="Chromosome"/>
</dbReference>